<protein>
    <submittedName>
        <fullName evidence="1">Uncharacterized protein</fullName>
    </submittedName>
</protein>
<keyword evidence="2" id="KW-1185">Reference proteome</keyword>
<evidence type="ECO:0000313" key="1">
    <source>
        <dbReference type="EMBL" id="KAI3815773.1"/>
    </source>
</evidence>
<proteinExistence type="predicted"/>
<reference evidence="2" key="1">
    <citation type="journal article" date="2022" name="Mol. Ecol. Resour.">
        <title>The genomes of chicory, endive, great burdock and yacon provide insights into Asteraceae palaeo-polyploidization history and plant inulin production.</title>
        <authorList>
            <person name="Fan W."/>
            <person name="Wang S."/>
            <person name="Wang H."/>
            <person name="Wang A."/>
            <person name="Jiang F."/>
            <person name="Liu H."/>
            <person name="Zhao H."/>
            <person name="Xu D."/>
            <person name="Zhang Y."/>
        </authorList>
    </citation>
    <scope>NUCLEOTIDE SEQUENCE [LARGE SCALE GENOMIC DNA]</scope>
    <source>
        <strain evidence="2">cv. Yunnan</strain>
    </source>
</reference>
<name>A0ACB9J756_9ASTR</name>
<organism evidence="1 2">
    <name type="scientific">Smallanthus sonchifolius</name>
    <dbReference type="NCBI Taxonomy" id="185202"/>
    <lineage>
        <taxon>Eukaryota</taxon>
        <taxon>Viridiplantae</taxon>
        <taxon>Streptophyta</taxon>
        <taxon>Embryophyta</taxon>
        <taxon>Tracheophyta</taxon>
        <taxon>Spermatophyta</taxon>
        <taxon>Magnoliopsida</taxon>
        <taxon>eudicotyledons</taxon>
        <taxon>Gunneridae</taxon>
        <taxon>Pentapetalae</taxon>
        <taxon>asterids</taxon>
        <taxon>campanulids</taxon>
        <taxon>Asterales</taxon>
        <taxon>Asteraceae</taxon>
        <taxon>Asteroideae</taxon>
        <taxon>Heliantheae alliance</taxon>
        <taxon>Millerieae</taxon>
        <taxon>Smallanthus</taxon>
    </lineage>
</organism>
<accession>A0ACB9J756</accession>
<sequence length="517" mass="58932">MDDFDHEVVNSPIHETEGNVVDTSSGDTILPDSEATDSNSSRDFSSDHYERLATLPLANTGKRIKSKARKPRLPKAQKLMSASIAAAHSSQGVEDATFVASLLITPPTYKHPSPVLALQTQVDTLVSTDTQRQLRLDTHRELRIHDTCHVESIQRKDNDDNDPSGNIEGDRQYADVNPISRAQGELTSHTIEGTKNDSGVNEEILLLEFFQDSEEEETEKLECLDDIDELFDDVEEDIEKSKDKVTYEGSDGLNVPYNFIQDDIIPDFSYDEVTDSMDYVEDITTPDETAQSKIDSDVDTTHTVSPKLNEEPVMYRNTGMTREQWSKVVNMWMKVLLKSPIQPAQKERYVNKERCIGRITSWFYDDDTKLFALKRSDGVQYLKLRIKYFNTLPRCEMNGLATKPLINRSKCGLADMIANLIKREGGSGKYESLKLQKGKRVKIVDQKTEIVTWKYMFKPVRAVQKIPLKKIPQDFLGNMKWWYVDVNTGEARIDDKDNKVIVSFYDAMNLINFSKKD</sequence>
<gene>
    <name evidence="1" type="ORF">L1987_15454</name>
</gene>
<comment type="caution">
    <text evidence="1">The sequence shown here is derived from an EMBL/GenBank/DDBJ whole genome shotgun (WGS) entry which is preliminary data.</text>
</comment>
<evidence type="ECO:0000313" key="2">
    <source>
        <dbReference type="Proteomes" id="UP001056120"/>
    </source>
</evidence>
<dbReference type="Proteomes" id="UP001056120">
    <property type="component" value="Linkage Group LG05"/>
</dbReference>
<dbReference type="EMBL" id="CM042022">
    <property type="protein sequence ID" value="KAI3815773.1"/>
    <property type="molecule type" value="Genomic_DNA"/>
</dbReference>
<reference evidence="1 2" key="2">
    <citation type="journal article" date="2022" name="Mol. Ecol. Resour.">
        <title>The genomes of chicory, endive, great burdock and yacon provide insights into Asteraceae paleo-polyploidization history and plant inulin production.</title>
        <authorList>
            <person name="Fan W."/>
            <person name="Wang S."/>
            <person name="Wang H."/>
            <person name="Wang A."/>
            <person name="Jiang F."/>
            <person name="Liu H."/>
            <person name="Zhao H."/>
            <person name="Xu D."/>
            <person name="Zhang Y."/>
        </authorList>
    </citation>
    <scope>NUCLEOTIDE SEQUENCE [LARGE SCALE GENOMIC DNA]</scope>
    <source>
        <strain evidence="2">cv. Yunnan</strain>
        <tissue evidence="1">Leaves</tissue>
    </source>
</reference>